<evidence type="ECO:0000256" key="2">
    <source>
        <dbReference type="ARBA" id="ARBA00022598"/>
    </source>
</evidence>
<dbReference type="Gene3D" id="3.30.930.10">
    <property type="entry name" value="Bira Bifunctional Protein, Domain 2"/>
    <property type="match status" value="1"/>
</dbReference>
<dbReference type="InterPro" id="IPR045864">
    <property type="entry name" value="aa-tRNA-synth_II/BPL/LPL"/>
</dbReference>
<organism evidence="4 5">
    <name type="scientific">Gnathostoma spinigerum</name>
    <dbReference type="NCBI Taxonomy" id="75299"/>
    <lineage>
        <taxon>Eukaryota</taxon>
        <taxon>Metazoa</taxon>
        <taxon>Ecdysozoa</taxon>
        <taxon>Nematoda</taxon>
        <taxon>Chromadorea</taxon>
        <taxon>Rhabditida</taxon>
        <taxon>Spirurina</taxon>
        <taxon>Gnathostomatomorpha</taxon>
        <taxon>Gnathostomatoidea</taxon>
        <taxon>Gnathostomatidae</taxon>
        <taxon>Gnathostoma</taxon>
    </lineage>
</organism>
<keyword evidence="5" id="KW-1185">Reference proteome</keyword>
<evidence type="ECO:0000259" key="3">
    <source>
        <dbReference type="PROSITE" id="PS51733"/>
    </source>
</evidence>
<feature type="domain" description="BPL/LPL catalytic" evidence="3">
    <location>
        <begin position="347"/>
        <end position="540"/>
    </location>
</feature>
<dbReference type="GO" id="GO:0016874">
    <property type="term" value="F:ligase activity"/>
    <property type="evidence" value="ECO:0007669"/>
    <property type="project" value="UniProtKB-KW"/>
</dbReference>
<dbReference type="CDD" id="cd16442">
    <property type="entry name" value="BPL"/>
    <property type="match status" value="1"/>
</dbReference>
<dbReference type="PANTHER" id="PTHR12835:SF5">
    <property type="entry name" value="BIOTIN--PROTEIN LIGASE"/>
    <property type="match status" value="1"/>
</dbReference>
<dbReference type="InterPro" id="IPR004408">
    <property type="entry name" value="Biotin_CoA_COase_ligase"/>
</dbReference>
<dbReference type="AlphaFoldDB" id="A0ABD6EFD4"/>
<evidence type="ECO:0000313" key="5">
    <source>
        <dbReference type="Proteomes" id="UP001608902"/>
    </source>
</evidence>
<comment type="caution">
    <text evidence="4">The sequence shown here is derived from an EMBL/GenBank/DDBJ whole genome shotgun (WGS) entry which is preliminary data.</text>
</comment>
<dbReference type="PROSITE" id="PS51733">
    <property type="entry name" value="BPL_LPL_CATALYTIC"/>
    <property type="match status" value="1"/>
</dbReference>
<dbReference type="EMBL" id="JBGFUD010003439">
    <property type="protein sequence ID" value="MFH4978710.1"/>
    <property type="molecule type" value="Genomic_DNA"/>
</dbReference>
<accession>A0ABD6EFD4</accession>
<gene>
    <name evidence="4" type="ORF">AB6A40_005419</name>
</gene>
<dbReference type="Proteomes" id="UP001608902">
    <property type="component" value="Unassembled WGS sequence"/>
</dbReference>
<dbReference type="Pfam" id="PF03099">
    <property type="entry name" value="BPL_LplA_LipB"/>
    <property type="match status" value="1"/>
</dbReference>
<dbReference type="NCBIfam" id="TIGR00121">
    <property type="entry name" value="birA_ligase"/>
    <property type="match status" value="1"/>
</dbReference>
<sequence>MLLASLSDREAFNEYTRCRSLSPRLSTHSDSSLLSRFSIYSPTNFNIRRRLHSLTGTNNIRTKPPSILIYTGDKKGVFERIKSTLSHMISPEVYTLFHLSTEALKLHPWIGAEAACLLVADTESLDDECWAKLHEYFNSAGKLLFVCHNNLLSSITSCENLKKTSKLLNIAFLGHRWTTLGKDFENFLKRCVKLIAKNKNVNETYHAKDLSGGYKYSIVINKTNDAPLLLYMENRAQCASALFSDATSEQLLVGQSPLLADAFRRLGIGIVEHVDIPPLSRGYFICETDRLPWNMTGMKFNENFGDVPKILIRQVHKHGDFHDEPTGKFLPIEVRTRNEGIPDFNSDAYFEELKSKRLGKALIHIPVVESTQTVAQSFARSMPEEPILVVARIQTQGKGRSGNQWLSPVGSALFSFNFLIPESTELAANIGFIQHVFCVAIVDGICSLVSSKDPEFPLKIKWPNDIYYGRVYKMGGLIVNAQTVGNRIVCTLGAGINVANSHPTVCLNDMLCNDRSFRLSVEKVIANVMNKFEYYIEVFQSGGREAFLPHYYNYWLHSREEVKLAKTNEKLIIRGLDKHGFLEVRSRHTGKVMVVHPDGNSFDMMRGLITVKY</sequence>
<comment type="similarity">
    <text evidence="1">Belongs to the biotin--protein ligase family.</text>
</comment>
<dbReference type="SUPFAM" id="SSF55681">
    <property type="entry name" value="Class II aaRS and biotin synthetases"/>
    <property type="match status" value="1"/>
</dbReference>
<dbReference type="InterPro" id="IPR004143">
    <property type="entry name" value="BPL_LPL_catalytic"/>
</dbReference>
<name>A0ABD6EFD4_9BILA</name>
<protein>
    <recommendedName>
        <fullName evidence="3">BPL/LPL catalytic domain-containing protein</fullName>
    </recommendedName>
</protein>
<evidence type="ECO:0000256" key="1">
    <source>
        <dbReference type="ARBA" id="ARBA00009934"/>
    </source>
</evidence>
<keyword evidence="2" id="KW-0436">Ligase</keyword>
<dbReference type="PANTHER" id="PTHR12835">
    <property type="entry name" value="BIOTIN PROTEIN LIGASE"/>
    <property type="match status" value="1"/>
</dbReference>
<reference evidence="4 5" key="1">
    <citation type="submission" date="2024-08" db="EMBL/GenBank/DDBJ databases">
        <title>Gnathostoma spinigerum genome.</title>
        <authorList>
            <person name="Gonzalez-Bertolin B."/>
            <person name="Monzon S."/>
            <person name="Zaballos A."/>
            <person name="Jimenez P."/>
            <person name="Dekumyoy P."/>
            <person name="Varona S."/>
            <person name="Cuesta I."/>
            <person name="Sumanam S."/>
            <person name="Adisakwattana P."/>
            <person name="Gasser R.B."/>
            <person name="Hernandez-Gonzalez A."/>
            <person name="Young N.D."/>
            <person name="Perteguer M.J."/>
        </authorList>
    </citation>
    <scope>NUCLEOTIDE SEQUENCE [LARGE SCALE GENOMIC DNA]</scope>
    <source>
        <strain evidence="4">AL3</strain>
        <tissue evidence="4">Liver</tissue>
    </source>
</reference>
<proteinExistence type="inferred from homology"/>
<evidence type="ECO:0000313" key="4">
    <source>
        <dbReference type="EMBL" id="MFH4978710.1"/>
    </source>
</evidence>